<gene>
    <name evidence="4" type="primary">LOC111302694</name>
</gene>
<dbReference type="InterPro" id="IPR008972">
    <property type="entry name" value="Cupredoxin"/>
</dbReference>
<protein>
    <submittedName>
        <fullName evidence="4">Uncharacterized protein LOC111302694</fullName>
    </submittedName>
</protein>
<evidence type="ECO:0000313" key="3">
    <source>
        <dbReference type="Proteomes" id="UP000515121"/>
    </source>
</evidence>
<proteinExistence type="predicted"/>
<dbReference type="OrthoDB" id="782862at2759"/>
<dbReference type="GO" id="GO:0009055">
    <property type="term" value="F:electron transfer activity"/>
    <property type="evidence" value="ECO:0007669"/>
    <property type="project" value="InterPro"/>
</dbReference>
<keyword evidence="3" id="KW-1185">Reference proteome</keyword>
<dbReference type="InterPro" id="IPR039391">
    <property type="entry name" value="Phytocyanin-like"/>
</dbReference>
<name>A0A6P5ZPA4_DURZI</name>
<reference evidence="4" key="1">
    <citation type="submission" date="2025-08" db="UniProtKB">
        <authorList>
            <consortium name="RefSeq"/>
        </authorList>
    </citation>
    <scope>IDENTIFICATION</scope>
    <source>
        <tissue evidence="4">Fruit stalk</tissue>
    </source>
</reference>
<sequence length="245" mass="27563">MHGVFPHQQTLRYTPNGPSTTPSRLETLSVSFRSIYLFLAMYFSFSSDSHSLLITFLFAVFSYPPTQDSVIQVMEQSYNSCNLKDPILYMKNGNSLFNITKAGEFFFTSGEPGHCEKKQKLYISVLSGNGSAYAPSYGPSALPETASSPSYSSLWHNPSTAFFFHLARIPTLHYSCYCIIHVGNNQWHDVKSVANLVSNIQTHDVFTDKTESMSLKEGIGHLLLLFSKKKERRTNTLMRPSNEDA</sequence>
<dbReference type="InterPro" id="IPR003245">
    <property type="entry name" value="Phytocyanin_dom"/>
</dbReference>
<dbReference type="AlphaFoldDB" id="A0A6P5ZPA4"/>
<evidence type="ECO:0000259" key="2">
    <source>
        <dbReference type="PROSITE" id="PS51485"/>
    </source>
</evidence>
<feature type="region of interest" description="Disordered" evidence="1">
    <location>
        <begin position="1"/>
        <end position="22"/>
    </location>
</feature>
<dbReference type="PANTHER" id="PTHR33021:SF44">
    <property type="entry name" value="EARLY NODULIN-LIKE PROTEIN 8"/>
    <property type="match status" value="1"/>
</dbReference>
<evidence type="ECO:0000256" key="1">
    <source>
        <dbReference type="SAM" id="MobiDB-lite"/>
    </source>
</evidence>
<dbReference type="Gene3D" id="2.60.40.420">
    <property type="entry name" value="Cupredoxins - blue copper proteins"/>
    <property type="match status" value="1"/>
</dbReference>
<evidence type="ECO:0000313" key="4">
    <source>
        <dbReference type="RefSeq" id="XP_022754220.1"/>
    </source>
</evidence>
<dbReference type="PANTHER" id="PTHR33021">
    <property type="entry name" value="BLUE COPPER PROTEIN"/>
    <property type="match status" value="1"/>
</dbReference>
<dbReference type="GO" id="GO:0005886">
    <property type="term" value="C:plasma membrane"/>
    <property type="evidence" value="ECO:0007669"/>
    <property type="project" value="TreeGrafter"/>
</dbReference>
<accession>A0A6P5ZPA4</accession>
<feature type="domain" description="Phytocyanin" evidence="2">
    <location>
        <begin position="60"/>
        <end position="127"/>
    </location>
</feature>
<dbReference type="Proteomes" id="UP000515121">
    <property type="component" value="Unplaced"/>
</dbReference>
<dbReference type="GeneID" id="111302694"/>
<dbReference type="SUPFAM" id="SSF49503">
    <property type="entry name" value="Cupredoxins"/>
    <property type="match status" value="1"/>
</dbReference>
<dbReference type="PROSITE" id="PS51485">
    <property type="entry name" value="PHYTOCYANIN"/>
    <property type="match status" value="1"/>
</dbReference>
<dbReference type="Pfam" id="PF02298">
    <property type="entry name" value="Cu_bind_like"/>
    <property type="match status" value="1"/>
</dbReference>
<dbReference type="RefSeq" id="XP_022754220.1">
    <property type="nucleotide sequence ID" value="XM_022898485.1"/>
</dbReference>
<dbReference type="KEGG" id="dzi:111302694"/>
<feature type="compositionally biased region" description="Polar residues" evidence="1">
    <location>
        <begin position="7"/>
        <end position="22"/>
    </location>
</feature>
<organism evidence="3 4">
    <name type="scientific">Durio zibethinus</name>
    <name type="common">Durian</name>
    <dbReference type="NCBI Taxonomy" id="66656"/>
    <lineage>
        <taxon>Eukaryota</taxon>
        <taxon>Viridiplantae</taxon>
        <taxon>Streptophyta</taxon>
        <taxon>Embryophyta</taxon>
        <taxon>Tracheophyta</taxon>
        <taxon>Spermatophyta</taxon>
        <taxon>Magnoliopsida</taxon>
        <taxon>eudicotyledons</taxon>
        <taxon>Gunneridae</taxon>
        <taxon>Pentapetalae</taxon>
        <taxon>rosids</taxon>
        <taxon>malvids</taxon>
        <taxon>Malvales</taxon>
        <taxon>Malvaceae</taxon>
        <taxon>Helicteroideae</taxon>
        <taxon>Durio</taxon>
    </lineage>
</organism>